<accession>A0AA39WW45</accession>
<comment type="caution">
    <text evidence="1">The sequence shown here is derived from an EMBL/GenBank/DDBJ whole genome shotgun (WGS) entry which is preliminary data.</text>
</comment>
<dbReference type="Proteomes" id="UP001175000">
    <property type="component" value="Unassembled WGS sequence"/>
</dbReference>
<gene>
    <name evidence="1" type="ORF">B0T14DRAFT_564149</name>
</gene>
<protein>
    <submittedName>
        <fullName evidence="1">Uncharacterized protein</fullName>
    </submittedName>
</protein>
<name>A0AA39WW45_9PEZI</name>
<dbReference type="AlphaFoldDB" id="A0AA39WW45"/>
<proteinExistence type="predicted"/>
<sequence length="152" mass="17319">METRHGSPNLRLTITLYFSSPDWTRRRVKERKLKAPRQLFPPNIDLPAVKLPSFASFTLKAHGRSHPDARLLALLITRISSLQSATFGACELSHWKDAKDHGQDLVCNWTSHPDYINHAQCIPFNLALRKLAVAITRAMVKMPELDRLGWIV</sequence>
<keyword evidence="2" id="KW-1185">Reference proteome</keyword>
<dbReference type="EMBL" id="JAULSU010000003">
    <property type="protein sequence ID" value="KAK0622724.1"/>
    <property type="molecule type" value="Genomic_DNA"/>
</dbReference>
<evidence type="ECO:0000313" key="1">
    <source>
        <dbReference type="EMBL" id="KAK0622724.1"/>
    </source>
</evidence>
<evidence type="ECO:0000313" key="2">
    <source>
        <dbReference type="Proteomes" id="UP001175000"/>
    </source>
</evidence>
<reference evidence="1" key="1">
    <citation type="submission" date="2023-06" db="EMBL/GenBank/DDBJ databases">
        <title>Genome-scale phylogeny and comparative genomics of the fungal order Sordariales.</title>
        <authorList>
            <consortium name="Lawrence Berkeley National Laboratory"/>
            <person name="Hensen N."/>
            <person name="Bonometti L."/>
            <person name="Westerberg I."/>
            <person name="Brannstrom I.O."/>
            <person name="Guillou S."/>
            <person name="Cros-Aarteil S."/>
            <person name="Calhoun S."/>
            <person name="Haridas S."/>
            <person name="Kuo A."/>
            <person name="Mondo S."/>
            <person name="Pangilinan J."/>
            <person name="Riley R."/>
            <person name="Labutti K."/>
            <person name="Andreopoulos B."/>
            <person name="Lipzen A."/>
            <person name="Chen C."/>
            <person name="Yanf M."/>
            <person name="Daum C."/>
            <person name="Ng V."/>
            <person name="Clum A."/>
            <person name="Steindorff A."/>
            <person name="Ohm R."/>
            <person name="Martin F."/>
            <person name="Silar P."/>
            <person name="Natvig D."/>
            <person name="Lalanne C."/>
            <person name="Gautier V."/>
            <person name="Ament-Velasquez S.L."/>
            <person name="Kruys A."/>
            <person name="Hutchinson M.I."/>
            <person name="Powell A.J."/>
            <person name="Barry K."/>
            <person name="Miller A.N."/>
            <person name="Grigoriev I.V."/>
            <person name="Debuchy R."/>
            <person name="Gladieux P."/>
            <person name="Thoren M.H."/>
            <person name="Johannesson H."/>
        </authorList>
    </citation>
    <scope>NUCLEOTIDE SEQUENCE</scope>
    <source>
        <strain evidence="1">CBS 606.72</strain>
    </source>
</reference>
<organism evidence="1 2">
    <name type="scientific">Immersiella caudata</name>
    <dbReference type="NCBI Taxonomy" id="314043"/>
    <lineage>
        <taxon>Eukaryota</taxon>
        <taxon>Fungi</taxon>
        <taxon>Dikarya</taxon>
        <taxon>Ascomycota</taxon>
        <taxon>Pezizomycotina</taxon>
        <taxon>Sordariomycetes</taxon>
        <taxon>Sordariomycetidae</taxon>
        <taxon>Sordariales</taxon>
        <taxon>Lasiosphaeriaceae</taxon>
        <taxon>Immersiella</taxon>
    </lineage>
</organism>